<comment type="function">
    <text evidence="1">Protein component of the very low density lipoprotein (VLDL) of egg-laying females. Potent lipoprotein lipase inhibitor, preventing the loss of triglycerides from VLDL on their way from the liver to the growing oocytes.</text>
</comment>
<evidence type="ECO:0000256" key="5">
    <source>
        <dbReference type="ARBA" id="ARBA00023313"/>
    </source>
</evidence>
<evidence type="ECO:0000313" key="9">
    <source>
        <dbReference type="Proteomes" id="UP000522663"/>
    </source>
</evidence>
<dbReference type="GO" id="GO:0034361">
    <property type="term" value="C:very-low-density lipoprotein particle"/>
    <property type="evidence" value="ECO:0007669"/>
    <property type="project" value="UniProtKB-KW"/>
</dbReference>
<dbReference type="GO" id="GO:0045735">
    <property type="term" value="F:nutrient reservoir activity"/>
    <property type="evidence" value="ECO:0007669"/>
    <property type="project" value="UniProtKB-KW"/>
</dbReference>
<dbReference type="AlphaFoldDB" id="A0A7K9Y9H3"/>
<gene>
    <name evidence="8" type="primary">Apov1</name>
    <name evidence="8" type="ORF">ODOGUJ_R12297</name>
</gene>
<sequence>MVQYRALVIALILLLSTTVPEVHSKSILETERRDWLVIPDAVAAYIYDIMNRMSPRAGQFLVNVSQTTVFTVTRNFFMKQTARLTVMMEELMEKMYQWYTKVLGY</sequence>
<name>A0A7K9Y9H3_9GALL</name>
<evidence type="ECO:0000256" key="7">
    <source>
        <dbReference type="SAM" id="SignalP"/>
    </source>
</evidence>
<keyword evidence="5" id="KW-0850">VLDL</keyword>
<dbReference type="EMBL" id="VXAB01003350">
    <property type="protein sequence ID" value="NXJ06368.1"/>
    <property type="molecule type" value="Genomic_DNA"/>
</dbReference>
<dbReference type="GO" id="GO:0006629">
    <property type="term" value="P:lipid metabolic process"/>
    <property type="evidence" value="ECO:0007669"/>
    <property type="project" value="InterPro"/>
</dbReference>
<dbReference type="PIRSF" id="PIRSF002369">
    <property type="entry name" value="Apo-VLDL-II"/>
    <property type="match status" value="1"/>
</dbReference>
<feature type="chain" id="PRO_5029749094" description="Apovitellenin-1" evidence="7">
    <location>
        <begin position="25"/>
        <end position="105"/>
    </location>
</feature>
<reference evidence="8 9" key="1">
    <citation type="submission" date="2019-09" db="EMBL/GenBank/DDBJ databases">
        <title>Bird 10,000 Genomes (B10K) Project - Family phase.</title>
        <authorList>
            <person name="Zhang G."/>
        </authorList>
    </citation>
    <scope>NUCLEOTIDE SEQUENCE [LARGE SCALE GENOMIC DNA]</scope>
    <source>
        <strain evidence="8">B10K-DU-001-53</strain>
        <tissue evidence="8">Muscle</tissue>
    </source>
</reference>
<comment type="caution">
    <text evidence="8">The sequence shown here is derived from an EMBL/GenBank/DDBJ whole genome shotgun (WGS) entry which is preliminary data.</text>
</comment>
<evidence type="ECO:0000256" key="4">
    <source>
        <dbReference type="ARBA" id="ARBA00022761"/>
    </source>
</evidence>
<evidence type="ECO:0000256" key="1">
    <source>
        <dbReference type="ARBA" id="ARBA00003325"/>
    </source>
</evidence>
<accession>A0A7K9Y9H3</accession>
<organism evidence="8 9">
    <name type="scientific">Odontophorus gujanensis</name>
    <name type="common">marbled wood quail</name>
    <dbReference type="NCBI Taxonomy" id="886794"/>
    <lineage>
        <taxon>Eukaryota</taxon>
        <taxon>Metazoa</taxon>
        <taxon>Chordata</taxon>
        <taxon>Craniata</taxon>
        <taxon>Vertebrata</taxon>
        <taxon>Euteleostomi</taxon>
        <taxon>Archelosauria</taxon>
        <taxon>Archosauria</taxon>
        <taxon>Dinosauria</taxon>
        <taxon>Saurischia</taxon>
        <taxon>Theropoda</taxon>
        <taxon>Coelurosauria</taxon>
        <taxon>Aves</taxon>
        <taxon>Neognathae</taxon>
        <taxon>Galloanserae</taxon>
        <taxon>Galliformes</taxon>
        <taxon>Odontophoridae</taxon>
        <taxon>Odontophorus</taxon>
    </lineage>
</organism>
<dbReference type="GO" id="GO:0042627">
    <property type="term" value="C:chylomicron"/>
    <property type="evidence" value="ECO:0007669"/>
    <property type="project" value="InterPro"/>
</dbReference>
<evidence type="ECO:0000256" key="3">
    <source>
        <dbReference type="ARBA" id="ARBA00018120"/>
    </source>
</evidence>
<keyword evidence="4" id="KW-0758">Storage protein</keyword>
<dbReference type="Pfam" id="PF05418">
    <property type="entry name" value="Apo-VLDL-II"/>
    <property type="match status" value="1"/>
</dbReference>
<keyword evidence="9" id="KW-1185">Reference proteome</keyword>
<comment type="similarity">
    <text evidence="2">Belongs to the apovitellenin family.</text>
</comment>
<evidence type="ECO:0000256" key="6">
    <source>
        <dbReference type="ARBA" id="ARBA00030261"/>
    </source>
</evidence>
<dbReference type="GO" id="GO:0004857">
    <property type="term" value="F:enzyme inhibitor activity"/>
    <property type="evidence" value="ECO:0007669"/>
    <property type="project" value="InterPro"/>
</dbReference>
<feature type="non-terminal residue" evidence="8">
    <location>
        <position position="1"/>
    </location>
</feature>
<feature type="non-terminal residue" evidence="8">
    <location>
        <position position="105"/>
    </location>
</feature>
<evidence type="ECO:0000313" key="8">
    <source>
        <dbReference type="EMBL" id="NXJ06368.1"/>
    </source>
</evidence>
<evidence type="ECO:0000256" key="2">
    <source>
        <dbReference type="ARBA" id="ARBA00007385"/>
    </source>
</evidence>
<dbReference type="Proteomes" id="UP000522663">
    <property type="component" value="Unassembled WGS sequence"/>
</dbReference>
<feature type="signal peptide" evidence="7">
    <location>
        <begin position="1"/>
        <end position="24"/>
    </location>
</feature>
<dbReference type="OrthoDB" id="9362862at2759"/>
<proteinExistence type="inferred from homology"/>
<protein>
    <recommendedName>
        <fullName evidence="3">Apovitellenin-1</fullName>
    </recommendedName>
    <alternativeName>
        <fullName evidence="6">Apovitellenin I</fullName>
    </alternativeName>
</protein>
<keyword evidence="7" id="KW-0732">Signal</keyword>
<dbReference type="InterPro" id="IPR008404">
    <property type="entry name" value="Apo-VLDL-II"/>
</dbReference>